<name>A0ACC0HR52_9ERIC</name>
<accession>A0ACC0HR52</accession>
<proteinExistence type="predicted"/>
<evidence type="ECO:0000313" key="1">
    <source>
        <dbReference type="EMBL" id="KAI8015204.1"/>
    </source>
</evidence>
<reference evidence="1 2" key="1">
    <citation type="journal article" date="2022" name="Plant J.">
        <title>Chromosome-level genome of Camellia lanceoleosa provides a valuable resource for understanding genome evolution and self-incompatibility.</title>
        <authorList>
            <person name="Gong W."/>
            <person name="Xiao S."/>
            <person name="Wang L."/>
            <person name="Liao Z."/>
            <person name="Chang Y."/>
            <person name="Mo W."/>
            <person name="Hu G."/>
            <person name="Li W."/>
            <person name="Zhao G."/>
            <person name="Zhu H."/>
            <person name="Hu X."/>
            <person name="Ji K."/>
            <person name="Xiang X."/>
            <person name="Song Q."/>
            <person name="Yuan D."/>
            <person name="Jin S."/>
            <person name="Zhang L."/>
        </authorList>
    </citation>
    <scope>NUCLEOTIDE SEQUENCE [LARGE SCALE GENOMIC DNA]</scope>
    <source>
        <strain evidence="1">SQ_2022a</strain>
    </source>
</reference>
<dbReference type="Proteomes" id="UP001060215">
    <property type="component" value="Chromosome 4"/>
</dbReference>
<protein>
    <submittedName>
        <fullName evidence="1">Polyol transporter 2</fullName>
    </submittedName>
</protein>
<comment type="caution">
    <text evidence="1">The sequence shown here is derived from an EMBL/GenBank/DDBJ whole genome shotgun (WGS) entry which is preliminary data.</text>
</comment>
<sequence>MGFATNDAFLMVGRFVAGISVGYAVMIAPVYTTEISPASSHGFLTSYPEVFINDGILLGYVSNFCVFEASTSLGMAIHARSRSDSLGFLGGGGSRHARVATVARFTRSTQRSQASSGKHLGLKRGG</sequence>
<evidence type="ECO:0000313" key="2">
    <source>
        <dbReference type="Proteomes" id="UP001060215"/>
    </source>
</evidence>
<gene>
    <name evidence="1" type="ORF">LOK49_LG05G01935</name>
</gene>
<organism evidence="1 2">
    <name type="scientific">Camellia lanceoleosa</name>
    <dbReference type="NCBI Taxonomy" id="1840588"/>
    <lineage>
        <taxon>Eukaryota</taxon>
        <taxon>Viridiplantae</taxon>
        <taxon>Streptophyta</taxon>
        <taxon>Embryophyta</taxon>
        <taxon>Tracheophyta</taxon>
        <taxon>Spermatophyta</taxon>
        <taxon>Magnoliopsida</taxon>
        <taxon>eudicotyledons</taxon>
        <taxon>Gunneridae</taxon>
        <taxon>Pentapetalae</taxon>
        <taxon>asterids</taxon>
        <taxon>Ericales</taxon>
        <taxon>Theaceae</taxon>
        <taxon>Camellia</taxon>
    </lineage>
</organism>
<keyword evidence="2" id="KW-1185">Reference proteome</keyword>
<dbReference type="EMBL" id="CM045761">
    <property type="protein sequence ID" value="KAI8015204.1"/>
    <property type="molecule type" value="Genomic_DNA"/>
</dbReference>